<evidence type="ECO:0000313" key="2">
    <source>
        <dbReference type="Proteomes" id="UP000198565"/>
    </source>
</evidence>
<dbReference type="Proteomes" id="UP000198565">
    <property type="component" value="Unassembled WGS sequence"/>
</dbReference>
<dbReference type="RefSeq" id="WP_091484545.1">
    <property type="nucleotide sequence ID" value="NZ_FOTR01000009.1"/>
</dbReference>
<dbReference type="EMBL" id="FOTR01000009">
    <property type="protein sequence ID" value="SFM16205.1"/>
    <property type="molecule type" value="Genomic_DNA"/>
</dbReference>
<evidence type="ECO:0000313" key="1">
    <source>
        <dbReference type="EMBL" id="SFM16205.1"/>
    </source>
</evidence>
<dbReference type="NCBIfam" id="NF038310">
    <property type="entry name" value="lysogeny_AimR"/>
    <property type="match status" value="1"/>
</dbReference>
<protein>
    <submittedName>
        <fullName evidence="1">Uncharacterized protein</fullName>
    </submittedName>
</protein>
<proteinExistence type="predicted"/>
<keyword evidence="2" id="KW-1185">Reference proteome</keyword>
<organism evidence="1 2">
    <name type="scientific">Gracilibacillus orientalis</name>
    <dbReference type="NCBI Taxonomy" id="334253"/>
    <lineage>
        <taxon>Bacteria</taxon>
        <taxon>Bacillati</taxon>
        <taxon>Bacillota</taxon>
        <taxon>Bacilli</taxon>
        <taxon>Bacillales</taxon>
        <taxon>Bacillaceae</taxon>
        <taxon>Gracilibacillus</taxon>
    </lineage>
</organism>
<dbReference type="STRING" id="334253.SAMN04487943_1098"/>
<dbReference type="InterPro" id="IPR047705">
    <property type="entry name" value="AimR-like"/>
</dbReference>
<dbReference type="AlphaFoldDB" id="A0A1I4NLG0"/>
<dbReference type="Pfam" id="PF22871">
    <property type="entry name" value="AimR"/>
    <property type="match status" value="1"/>
</dbReference>
<gene>
    <name evidence="1" type="ORF">SAMN04487943_1098</name>
</gene>
<reference evidence="2" key="1">
    <citation type="submission" date="2016-10" db="EMBL/GenBank/DDBJ databases">
        <authorList>
            <person name="Varghese N."/>
            <person name="Submissions S."/>
        </authorList>
    </citation>
    <scope>NUCLEOTIDE SEQUENCE [LARGE SCALE GENOMIC DNA]</scope>
    <source>
        <strain evidence="2">CGMCC 1.4250</strain>
    </source>
</reference>
<accession>A0A1I4NLG0</accession>
<name>A0A1I4NLG0_9BACI</name>
<sequence>MVQTKKRIGTMRDYFESEKQLQLPQFLTMISLDSDEAAQLELTKDFLLQSKSDLDKRLALEYFYINQCYQELQYFIGVNKESMNESNRVLAILYQFMLDLKNGKPVHQIRTQTKSVSVHHPELRCLKYFLYIEADIKVYNYERIGYYLNKIQKHLRHLDNPLFITFFQIRIQILLFQYYWKRNELILARKHAYEALQIPHHVKQKAQLHLDLALSYIYEDFESSVYHIEEAKYIANCLGDQEILDYIENYTYPFICAHFGKVNGVFTKDPVERAHLEIAKGNFQQAKTILEHLDIKTPFTHYYLGLATRKQHFFIYSYQYFMEKRSDHFFARLPLKASEGLGI</sequence>
<dbReference type="OrthoDB" id="2692106at2"/>